<reference evidence="8" key="1">
    <citation type="submission" date="2012-01" db="EMBL/GenBank/DDBJ databases">
        <title>Complete sequence of chromosome of Thermobacillus composti KWC4.</title>
        <authorList>
            <person name="Lucas S."/>
            <person name="Han J."/>
            <person name="Lapidus A."/>
            <person name="Cheng J.-F."/>
            <person name="Goodwin L."/>
            <person name="Pitluck S."/>
            <person name="Peters L."/>
            <person name="Ovchinnikova G."/>
            <person name="Teshima H."/>
            <person name="Detter J.C."/>
            <person name="Han C."/>
            <person name="Tapia R."/>
            <person name="Land M."/>
            <person name="Hauser L."/>
            <person name="Kyrpides N."/>
            <person name="Ivanova N."/>
            <person name="Pagani I."/>
            <person name="Anderson I."/>
            <person name="Woyke T."/>
        </authorList>
    </citation>
    <scope>NUCLEOTIDE SEQUENCE [LARGE SCALE GENOMIC DNA]</scope>
    <source>
        <strain evidence="8">DSM 18247 / JCM 13945 / KWC4</strain>
    </source>
</reference>
<evidence type="ECO:0000256" key="1">
    <source>
        <dbReference type="ARBA" id="ARBA00022759"/>
    </source>
</evidence>
<dbReference type="RefSeq" id="WP_015255840.1">
    <property type="nucleotide sequence ID" value="NC_019897.1"/>
</dbReference>
<evidence type="ECO:0000313" key="8">
    <source>
        <dbReference type="Proteomes" id="UP000010795"/>
    </source>
</evidence>
<dbReference type="PANTHER" id="PTHR46018">
    <property type="entry name" value="ZINC PHOSPHODIESTERASE ELAC PROTEIN 1"/>
    <property type="match status" value="1"/>
</dbReference>
<dbReference type="STRING" id="717605.Theco_3043"/>
<dbReference type="AlphaFoldDB" id="L0EH30"/>
<proteinExistence type="predicted"/>
<dbReference type="OrthoDB" id="9800940at2"/>
<comment type="function">
    <text evidence="4">Counteracts the endogenous Pycsar antiviral defense system. Phosphodiesterase that enables metal-dependent hydrolysis of host cyclic nucleotide Pycsar defense signals such as cCMP and cUMP.</text>
</comment>
<keyword evidence="1" id="KW-0540">Nuclease</keyword>
<dbReference type="GO" id="GO:0042781">
    <property type="term" value="F:3'-tRNA processing endoribonuclease activity"/>
    <property type="evidence" value="ECO:0007669"/>
    <property type="project" value="TreeGrafter"/>
</dbReference>
<dbReference type="HOGENOM" id="CLU_031317_3_2_9"/>
<name>L0EH30_THECK</name>
<dbReference type="KEGG" id="tco:Theco_3043"/>
<dbReference type="Pfam" id="PF12706">
    <property type="entry name" value="Lactamase_B_2"/>
    <property type="match status" value="1"/>
</dbReference>
<protein>
    <submittedName>
        <fullName evidence="7">Metal-dependent hydrolase, beta-lactamase superfamily III</fullName>
    </submittedName>
</protein>
<feature type="domain" description="Metallo-beta-lactamase" evidence="6">
    <location>
        <begin position="17"/>
        <end position="216"/>
    </location>
</feature>
<dbReference type="SUPFAM" id="SSF56281">
    <property type="entry name" value="Metallo-hydrolase/oxidoreductase"/>
    <property type="match status" value="1"/>
</dbReference>
<dbReference type="PANTHER" id="PTHR46018:SF2">
    <property type="entry name" value="ZINC PHOSPHODIESTERASE ELAC PROTEIN 1"/>
    <property type="match status" value="1"/>
</dbReference>
<evidence type="ECO:0000256" key="5">
    <source>
        <dbReference type="ARBA" id="ARBA00048505"/>
    </source>
</evidence>
<evidence type="ECO:0000313" key="7">
    <source>
        <dbReference type="EMBL" id="AGA59102.1"/>
    </source>
</evidence>
<evidence type="ECO:0000256" key="2">
    <source>
        <dbReference type="ARBA" id="ARBA00022833"/>
    </source>
</evidence>
<dbReference type="CDD" id="cd16272">
    <property type="entry name" value="RNaseZ_MBL-fold"/>
    <property type="match status" value="1"/>
</dbReference>
<sequence>MDVTLMGTASAASGSGRDNTYLLIGDEQGATLVDVGGNPLGKLKTLQVPLSDIRRVVLTHGHIDHVYGLPSLLWGLWLDGRKDPLDLYCPDEIHPWLENWLQVTGAWVWPIGFKLRFHPFDWRQRQVLWQHGDSRLEVFPGRHGVPAASVAYAHRDRVLVYSSDTSPNEEIRAYGEIDLLVHEATTARRHWEGHSSLEKIAQFYDWDRIRRAVMVHLTDGEPYDEVWQSLPGQIRTKISFGRDLITISIM</sequence>
<organism evidence="7 8">
    <name type="scientific">Thermobacillus composti (strain DSM 18247 / JCM 13945 / KWC4)</name>
    <dbReference type="NCBI Taxonomy" id="717605"/>
    <lineage>
        <taxon>Bacteria</taxon>
        <taxon>Bacillati</taxon>
        <taxon>Bacillota</taxon>
        <taxon>Bacilli</taxon>
        <taxon>Bacillales</taxon>
        <taxon>Paenibacillaceae</taxon>
        <taxon>Thermobacillus</taxon>
    </lineage>
</organism>
<accession>L0EH30</accession>
<keyword evidence="8" id="KW-1185">Reference proteome</keyword>
<keyword evidence="2" id="KW-0862">Zinc</keyword>
<dbReference type="EMBL" id="CP003255">
    <property type="protein sequence ID" value="AGA59102.1"/>
    <property type="molecule type" value="Genomic_DNA"/>
</dbReference>
<evidence type="ECO:0000259" key="6">
    <source>
        <dbReference type="SMART" id="SM00849"/>
    </source>
</evidence>
<dbReference type="Proteomes" id="UP000010795">
    <property type="component" value="Chromosome"/>
</dbReference>
<dbReference type="SMART" id="SM00849">
    <property type="entry name" value="Lactamase_B"/>
    <property type="match status" value="1"/>
</dbReference>
<gene>
    <name evidence="7" type="ordered locus">Theco_3043</name>
</gene>
<evidence type="ECO:0000256" key="3">
    <source>
        <dbReference type="ARBA" id="ARBA00034221"/>
    </source>
</evidence>
<evidence type="ECO:0000256" key="4">
    <source>
        <dbReference type="ARBA" id="ARBA00034301"/>
    </source>
</evidence>
<keyword evidence="7" id="KW-0378">Hydrolase</keyword>
<dbReference type="Gene3D" id="3.60.15.10">
    <property type="entry name" value="Ribonuclease Z/Hydroxyacylglutathione hydrolase-like"/>
    <property type="match status" value="1"/>
</dbReference>
<keyword evidence="1" id="KW-0255">Endonuclease</keyword>
<dbReference type="InterPro" id="IPR036866">
    <property type="entry name" value="RibonucZ/Hydroxyglut_hydro"/>
</dbReference>
<dbReference type="eggNOG" id="COG1234">
    <property type="taxonomic scope" value="Bacteria"/>
</dbReference>
<dbReference type="InterPro" id="IPR001279">
    <property type="entry name" value="Metallo-B-lactamas"/>
</dbReference>
<comment type="catalytic activity">
    <reaction evidence="5">
        <text>3',5'-cyclic UMP + H2O = UMP + H(+)</text>
        <dbReference type="Rhea" id="RHEA:70575"/>
        <dbReference type="ChEBI" id="CHEBI:15377"/>
        <dbReference type="ChEBI" id="CHEBI:15378"/>
        <dbReference type="ChEBI" id="CHEBI:57865"/>
        <dbReference type="ChEBI" id="CHEBI:184387"/>
    </reaction>
    <physiologicalReaction direction="left-to-right" evidence="5">
        <dbReference type="Rhea" id="RHEA:70576"/>
    </physiologicalReaction>
</comment>
<comment type="catalytic activity">
    <reaction evidence="3">
        <text>3',5'-cyclic CMP + H2O = CMP + H(+)</text>
        <dbReference type="Rhea" id="RHEA:72675"/>
        <dbReference type="ChEBI" id="CHEBI:15377"/>
        <dbReference type="ChEBI" id="CHEBI:15378"/>
        <dbReference type="ChEBI" id="CHEBI:58003"/>
        <dbReference type="ChEBI" id="CHEBI:60377"/>
    </reaction>
    <physiologicalReaction direction="left-to-right" evidence="3">
        <dbReference type="Rhea" id="RHEA:72676"/>
    </physiologicalReaction>
</comment>